<feature type="signal peptide" evidence="6">
    <location>
        <begin position="1"/>
        <end position="23"/>
    </location>
</feature>
<keyword evidence="3" id="KW-0472">Membrane</keyword>
<comment type="caution">
    <text evidence="7">The sequence shown here is derived from an EMBL/GenBank/DDBJ whole genome shotgun (WGS) entry which is preliminary data.</text>
</comment>
<dbReference type="AlphaFoldDB" id="A0A2T8FDN9"/>
<keyword evidence="4" id="KW-0564">Palmitate</keyword>
<evidence type="ECO:0000256" key="2">
    <source>
        <dbReference type="ARBA" id="ARBA00022729"/>
    </source>
</evidence>
<evidence type="ECO:0000313" key="8">
    <source>
        <dbReference type="Proteomes" id="UP000246018"/>
    </source>
</evidence>
<dbReference type="PANTHER" id="PTHR43649">
    <property type="entry name" value="ARABINOSE-BINDING PROTEIN-RELATED"/>
    <property type="match status" value="1"/>
</dbReference>
<dbReference type="PANTHER" id="PTHR43649:SF33">
    <property type="entry name" value="POLYGALACTURONAN_RHAMNOGALACTURONAN-BINDING PROTEIN YTCQ"/>
    <property type="match status" value="1"/>
</dbReference>
<proteinExistence type="predicted"/>
<keyword evidence="1" id="KW-1003">Cell membrane</keyword>
<dbReference type="InterPro" id="IPR006059">
    <property type="entry name" value="SBP"/>
</dbReference>
<evidence type="ECO:0000313" key="7">
    <source>
        <dbReference type="EMBL" id="PVG83813.1"/>
    </source>
</evidence>
<evidence type="ECO:0000256" key="5">
    <source>
        <dbReference type="ARBA" id="ARBA00023288"/>
    </source>
</evidence>
<dbReference type="SUPFAM" id="SSF53850">
    <property type="entry name" value="Periplasmic binding protein-like II"/>
    <property type="match status" value="1"/>
</dbReference>
<evidence type="ECO:0000256" key="4">
    <source>
        <dbReference type="ARBA" id="ARBA00023139"/>
    </source>
</evidence>
<keyword evidence="2 6" id="KW-0732">Signal</keyword>
<dbReference type="PROSITE" id="PS51257">
    <property type="entry name" value="PROKAR_LIPOPROTEIN"/>
    <property type="match status" value="1"/>
</dbReference>
<dbReference type="Pfam" id="PF13416">
    <property type="entry name" value="SBP_bac_8"/>
    <property type="match status" value="1"/>
</dbReference>
<accession>A0A2T8FDN9</accession>
<evidence type="ECO:0000256" key="1">
    <source>
        <dbReference type="ARBA" id="ARBA00022475"/>
    </source>
</evidence>
<keyword evidence="8" id="KW-1185">Reference proteome</keyword>
<gene>
    <name evidence="7" type="ORF">DDE18_05770</name>
</gene>
<sequence>MTRRTLRTFTAATALCLSAALVACSPGTTEEEPAAPAGDGTIDPAEFEGKTLEYVYFTDGPDEEATRELIADFEEETGATVELSIVPFDGLEQTLQSRISGGNSPDVARVANWRPYEDVLIDMTGYFGEDYPDQFIEGIAAGALGADGGMLAVPSDQTMNGPLVNVEAFEKAGVELPTAEDPWDWESMIADLEKVQQANDMEFAFAIDKSGHRISTVLNQFGTGFFNADGEVALDDAKAAEALGLLDELMQSGAASKDFWLEQGSRYAGANEIFLAEEVPLYLSGNWQVGLFAEAAEFEWAAVPNPCGENCGGFPGGKYMVAFEDGPEPELAAYFVEWMNRTENQEKLDQLASWLPTRNDLVESGIEYPNRGEDMSVFLADVAETPEDAYATAAHPGFDEAATVLIEEFDKTVAGQQDVGTTVSSLHATLDELAAR</sequence>
<keyword evidence="5" id="KW-0449">Lipoprotein</keyword>
<dbReference type="InterPro" id="IPR050490">
    <property type="entry name" value="Bact_solute-bd_prot1"/>
</dbReference>
<protein>
    <submittedName>
        <fullName evidence="7">Sugar ABC transporter substrate-binding protein</fullName>
    </submittedName>
</protein>
<dbReference type="Gene3D" id="3.40.190.10">
    <property type="entry name" value="Periplasmic binding protein-like II"/>
    <property type="match status" value="1"/>
</dbReference>
<dbReference type="RefSeq" id="WP_116571287.1">
    <property type="nucleotide sequence ID" value="NZ_QDGZ01000002.1"/>
</dbReference>
<evidence type="ECO:0000256" key="3">
    <source>
        <dbReference type="ARBA" id="ARBA00023136"/>
    </source>
</evidence>
<dbReference type="Proteomes" id="UP000246018">
    <property type="component" value="Unassembled WGS sequence"/>
</dbReference>
<dbReference type="EMBL" id="QDGZ01000002">
    <property type="protein sequence ID" value="PVG83813.1"/>
    <property type="molecule type" value="Genomic_DNA"/>
</dbReference>
<reference evidence="7 8" key="1">
    <citation type="submission" date="2018-04" db="EMBL/GenBank/DDBJ databases">
        <title>Genome of Nocardioides gansuensis WSJ-1.</title>
        <authorList>
            <person name="Wu S."/>
            <person name="Wang G."/>
        </authorList>
    </citation>
    <scope>NUCLEOTIDE SEQUENCE [LARGE SCALE GENOMIC DNA]</scope>
    <source>
        <strain evidence="7 8">WSJ-1</strain>
    </source>
</reference>
<organism evidence="7 8">
    <name type="scientific">Nocardioides gansuensis</name>
    <dbReference type="NCBI Taxonomy" id="2138300"/>
    <lineage>
        <taxon>Bacteria</taxon>
        <taxon>Bacillati</taxon>
        <taxon>Actinomycetota</taxon>
        <taxon>Actinomycetes</taxon>
        <taxon>Propionibacteriales</taxon>
        <taxon>Nocardioidaceae</taxon>
        <taxon>Nocardioides</taxon>
    </lineage>
</organism>
<feature type="chain" id="PRO_5039202151" evidence="6">
    <location>
        <begin position="24"/>
        <end position="436"/>
    </location>
</feature>
<dbReference type="OrthoDB" id="7918484at2"/>
<name>A0A2T8FDN9_9ACTN</name>
<evidence type="ECO:0000256" key="6">
    <source>
        <dbReference type="SAM" id="SignalP"/>
    </source>
</evidence>